<protein>
    <submittedName>
        <fullName evidence="1">Uncharacterized protein</fullName>
    </submittedName>
</protein>
<proteinExistence type="predicted"/>
<sequence length="214" mass="22684">MGKYNKGILGAFSGKVGTVIGSSWNGIDYMRSLPRPSSKAPSDAQLIHRAKFGLVNGFLGPVSSLVNIGYKSLATKKTGYNVAIAEMMSDAITGIYPDFEIDYTKIFFSKGSLTGVYGVLAASTTAGEIDITWADNSDSGTAKATDKAVVLIYNPAKSVFVYNLDNGALRSAATDTIILPAEFSGDEVQVWIGFMTPDKKTFSTSIHAGQIVVA</sequence>
<gene>
    <name evidence="1" type="ORF">SAMN05661099_1142</name>
</gene>
<keyword evidence="2" id="KW-1185">Reference proteome</keyword>
<evidence type="ECO:0000313" key="1">
    <source>
        <dbReference type="EMBL" id="SKB40156.1"/>
    </source>
</evidence>
<name>A0A1T5AYX1_9SPHI</name>
<dbReference type="EMBL" id="FUYR01000001">
    <property type="protein sequence ID" value="SKB40156.1"/>
    <property type="molecule type" value="Genomic_DNA"/>
</dbReference>
<dbReference type="Proteomes" id="UP000189981">
    <property type="component" value="Unassembled WGS sequence"/>
</dbReference>
<evidence type="ECO:0000313" key="2">
    <source>
        <dbReference type="Proteomes" id="UP000189981"/>
    </source>
</evidence>
<organism evidence="1 2">
    <name type="scientific">Daejeonella lutea</name>
    <dbReference type="NCBI Taxonomy" id="572036"/>
    <lineage>
        <taxon>Bacteria</taxon>
        <taxon>Pseudomonadati</taxon>
        <taxon>Bacteroidota</taxon>
        <taxon>Sphingobacteriia</taxon>
        <taxon>Sphingobacteriales</taxon>
        <taxon>Sphingobacteriaceae</taxon>
        <taxon>Daejeonella</taxon>
    </lineage>
</organism>
<accession>A0A1T5AYX1</accession>
<dbReference type="Pfam" id="PF19781">
    <property type="entry name" value="DUF6266"/>
    <property type="match status" value="1"/>
</dbReference>
<dbReference type="RefSeq" id="WP_079701652.1">
    <property type="nucleotide sequence ID" value="NZ_FUYR01000001.1"/>
</dbReference>
<dbReference type="InterPro" id="IPR046233">
    <property type="entry name" value="DUF6266"/>
</dbReference>
<dbReference type="AlphaFoldDB" id="A0A1T5AYX1"/>
<reference evidence="2" key="1">
    <citation type="submission" date="2017-02" db="EMBL/GenBank/DDBJ databases">
        <authorList>
            <person name="Varghese N."/>
            <person name="Submissions S."/>
        </authorList>
    </citation>
    <scope>NUCLEOTIDE SEQUENCE [LARGE SCALE GENOMIC DNA]</scope>
    <source>
        <strain evidence="2">DSM 22385</strain>
    </source>
</reference>
<dbReference type="STRING" id="572036.SAMN05661099_1142"/>
<dbReference type="OrthoDB" id="665435at2"/>